<keyword evidence="1" id="KW-1133">Transmembrane helix</keyword>
<keyword evidence="4" id="KW-1185">Reference proteome</keyword>
<dbReference type="RefSeq" id="WP_286710948.1">
    <property type="nucleotide sequence ID" value="NZ_CP170557.1"/>
</dbReference>
<evidence type="ECO:0000256" key="1">
    <source>
        <dbReference type="SAM" id="Phobius"/>
    </source>
</evidence>
<keyword evidence="1" id="KW-0812">Transmembrane</keyword>
<evidence type="ECO:0000313" key="3">
    <source>
        <dbReference type="EMBL" id="NIJ64802.1"/>
    </source>
</evidence>
<dbReference type="PANTHER" id="PTHR40547:SF1">
    <property type="entry name" value="SLL0298 PROTEIN"/>
    <property type="match status" value="1"/>
</dbReference>
<evidence type="ECO:0000313" key="4">
    <source>
        <dbReference type="Proteomes" id="UP000564677"/>
    </source>
</evidence>
<accession>A0A7X5V042</accession>
<feature type="transmembrane region" description="Helical" evidence="1">
    <location>
        <begin position="57"/>
        <end position="80"/>
    </location>
</feature>
<dbReference type="PANTHER" id="PTHR40547">
    <property type="entry name" value="SLL0298 PROTEIN"/>
    <property type="match status" value="1"/>
</dbReference>
<dbReference type="AlphaFoldDB" id="A0A7X5V042"/>
<reference evidence="3 4" key="1">
    <citation type="submission" date="2020-03" db="EMBL/GenBank/DDBJ databases">
        <title>Genomic Encyclopedia of Type Strains, Phase IV (KMG-IV): sequencing the most valuable type-strain genomes for metagenomic binning, comparative biology and taxonomic classification.</title>
        <authorList>
            <person name="Goeker M."/>
        </authorList>
    </citation>
    <scope>NUCLEOTIDE SEQUENCE [LARGE SCALE GENOMIC DNA]</scope>
    <source>
        <strain evidence="3 4">DSM 4733</strain>
    </source>
</reference>
<dbReference type="InterPro" id="IPR018639">
    <property type="entry name" value="DUF2062"/>
</dbReference>
<feature type="transmembrane region" description="Helical" evidence="1">
    <location>
        <begin position="145"/>
        <end position="170"/>
    </location>
</feature>
<proteinExistence type="predicted"/>
<feature type="domain" description="DUF2062" evidence="2">
    <location>
        <begin position="33"/>
        <end position="176"/>
    </location>
</feature>
<gene>
    <name evidence="3" type="ORF">FHR20_001733</name>
</gene>
<protein>
    <recommendedName>
        <fullName evidence="2">DUF2062 domain-containing protein</fullName>
    </recommendedName>
</protein>
<dbReference type="Pfam" id="PF09835">
    <property type="entry name" value="DUF2062"/>
    <property type="match status" value="1"/>
</dbReference>
<organism evidence="3 4">
    <name type="scientific">Sphingomonas leidyi</name>
    <dbReference type="NCBI Taxonomy" id="68569"/>
    <lineage>
        <taxon>Bacteria</taxon>
        <taxon>Pseudomonadati</taxon>
        <taxon>Pseudomonadota</taxon>
        <taxon>Alphaproteobacteria</taxon>
        <taxon>Sphingomonadales</taxon>
        <taxon>Sphingomonadaceae</taxon>
        <taxon>Sphingomonas</taxon>
    </lineage>
</organism>
<sequence>MVDPAPASGKSRFRRWLDKATPSRESVESNRWLRPVANRVMHSSLWRFTRRSVPRGVALGVVTGVLVPMGQIPASAVLALPLRANIPAAAATTFITNPFTTPPLWVAAYWLGSWMIGPGAAIEKAQVIERSWSDWLVHQAGPATLTGLVTITGALALVGYFGTALAWRLWIARKWKRRADARAARGGGPVITA</sequence>
<dbReference type="Proteomes" id="UP000564677">
    <property type="component" value="Unassembled WGS sequence"/>
</dbReference>
<dbReference type="EMBL" id="JAASQV010000001">
    <property type="protein sequence ID" value="NIJ64802.1"/>
    <property type="molecule type" value="Genomic_DNA"/>
</dbReference>
<name>A0A7X5V042_9SPHN</name>
<keyword evidence="1" id="KW-0472">Membrane</keyword>
<evidence type="ECO:0000259" key="2">
    <source>
        <dbReference type="Pfam" id="PF09835"/>
    </source>
</evidence>
<comment type="caution">
    <text evidence="3">The sequence shown here is derived from an EMBL/GenBank/DDBJ whole genome shotgun (WGS) entry which is preliminary data.</text>
</comment>